<accession>A0A7S9SU15</accession>
<evidence type="ECO:0000313" key="1">
    <source>
        <dbReference type="EMBL" id="QPI16265.1"/>
    </source>
</evidence>
<reference evidence="1" key="1">
    <citation type="submission" date="2020-08" db="EMBL/GenBank/DDBJ databases">
        <title>Bridging the membrane lipid divide: bacteria of the FCB group superphylum have the potential to synthesize archaeal ether lipids.</title>
        <authorList>
            <person name="Villanueva L."/>
            <person name="von Meijenfeldt F.A.B."/>
            <person name="Westbye A.B."/>
            <person name="Yadav S."/>
            <person name="Hopmans E.C."/>
            <person name="Dutilh B.E."/>
            <person name="Sinninghe Damste J.S."/>
        </authorList>
    </citation>
    <scope>NUCLEOTIDE SEQUENCE</scope>
    <source>
        <strain evidence="1">NIOZ-UU157</strain>
    </source>
</reference>
<proteinExistence type="predicted"/>
<dbReference type="EMBL" id="MW030547">
    <property type="protein sequence ID" value="QPI16265.1"/>
    <property type="molecule type" value="Genomic_DNA"/>
</dbReference>
<sequence length="191" mass="22347">MILEGITFKLALDFFTFLKKNKITSTNIKVDFFDRTRHEYIDFADVAAMEKYYNKNYKPLDNCNLGDLVSISFFLAASNLYNFSTEFKALDVTNNLKLETGSAYDRQRNSGRQVLIDRQIQVIKNAVVDYVKYYSELKYIYVTGIYSPCYAVPGWSENTWYLKSFREAFTSVKDTSQFPYNDVKIEEYPPN</sequence>
<protein>
    <submittedName>
        <fullName evidence="1">Uncharacterized protein</fullName>
    </submittedName>
</protein>
<gene>
    <name evidence="1" type="ORF">NIOZUU157_00150</name>
</gene>
<organism evidence="1">
    <name type="scientific">Virus NIOZ-UU157</name>
    <dbReference type="NCBI Taxonomy" id="2763269"/>
    <lineage>
        <taxon>Viruses</taxon>
    </lineage>
</organism>
<name>A0A7S9SU15_9VIRU</name>